<gene>
    <name evidence="7" type="primary">ampG</name>
    <name evidence="7" type="ORF">NCTC10738_02810</name>
</gene>
<dbReference type="InterPro" id="IPR036259">
    <property type="entry name" value="MFS_trans_sf"/>
</dbReference>
<dbReference type="FunFam" id="1.20.1250.20:FF:000072">
    <property type="entry name" value="Muropeptide transporter AmpG"/>
    <property type="match status" value="1"/>
</dbReference>
<dbReference type="GO" id="GO:0022857">
    <property type="term" value="F:transmembrane transporter activity"/>
    <property type="evidence" value="ECO:0007669"/>
    <property type="project" value="InterPro"/>
</dbReference>
<feature type="transmembrane region" description="Helical" evidence="6">
    <location>
        <begin position="294"/>
        <end position="313"/>
    </location>
</feature>
<feature type="transmembrane region" description="Helical" evidence="6">
    <location>
        <begin position="428"/>
        <end position="449"/>
    </location>
</feature>
<dbReference type="PANTHER" id="PTHR12778">
    <property type="entry name" value="SOLUTE CARRIER FAMILY 33 ACETYL-COA TRANSPORTER -RELATED"/>
    <property type="match status" value="1"/>
</dbReference>
<feature type="transmembrane region" description="Helical" evidence="6">
    <location>
        <begin position="54"/>
        <end position="72"/>
    </location>
</feature>
<proteinExistence type="predicted"/>
<dbReference type="Proteomes" id="UP000254069">
    <property type="component" value="Unassembled WGS sequence"/>
</dbReference>
<evidence type="ECO:0000256" key="3">
    <source>
        <dbReference type="ARBA" id="ARBA00022692"/>
    </source>
</evidence>
<dbReference type="Gene3D" id="1.20.1250.20">
    <property type="entry name" value="MFS general substrate transporter like domains"/>
    <property type="match status" value="2"/>
</dbReference>
<keyword evidence="4 6" id="KW-1133">Transmembrane helix</keyword>
<feature type="transmembrane region" description="Helical" evidence="6">
    <location>
        <begin position="491"/>
        <end position="512"/>
    </location>
</feature>
<comment type="subcellular location">
    <subcellularLocation>
        <location evidence="1">Membrane</location>
        <topology evidence="1">Multi-pass membrane protein</topology>
    </subcellularLocation>
</comment>
<evidence type="ECO:0000313" key="8">
    <source>
        <dbReference type="Proteomes" id="UP000254069"/>
    </source>
</evidence>
<sequence length="561" mass="61371">MPQSFFASTRDALSIYFHKRVLILLLLGFSAGLPLMLVFSTLSFWLREAGVDRAAIGYFSWVALIYAFKWAWSPLVDRMPLPLFSQLFGRRRGWMLFSQLLLIAAILGMAGSDPMEDLTHLALFALMVAFSSATQDIVVDAFRIESAPEKMQAALAAAYQVGYRSAMIIATAGSLTIAAWVSPEPESYDLQSWQTAYLVMAGLMGIGILATLFAKEPAVDISSIGEEEANLRDRLKANLAPRLSVWAAPANLFILRHGKLLLLLLGLYFCFSLAEPFTQVLQSYFPSQALNTDAVTLASMGLILLLWLLIFGVKSKDRAIQEQEAKQLTQAGTDRMAAFISWLYSAVALPFIDFVRRYGKSAILILMLISCYRISDIVMGIMANVFYVDMGFSKEEIATLSKVYGLIMTLVGSAFGGVLLARFGTIKILYVGAFLVATTNLLFALQAMVGYNVPLLTLAISVDNFSGGIATAAFIAYLSSLTSSGYSATQYALLSSVMLLFPKFIAGFSGAWVNAFGYVNFFVSASIIGLPVLLLIWLVQKNSPPKRADTAQDALKSQIND</sequence>
<dbReference type="SUPFAM" id="SSF103473">
    <property type="entry name" value="MFS general substrate transporter"/>
    <property type="match status" value="2"/>
</dbReference>
<name>A0A380AGB9_9GAMM</name>
<evidence type="ECO:0000256" key="5">
    <source>
        <dbReference type="ARBA" id="ARBA00023136"/>
    </source>
</evidence>
<feature type="transmembrane region" description="Helical" evidence="6">
    <location>
        <begin position="163"/>
        <end position="183"/>
    </location>
</feature>
<keyword evidence="5 6" id="KW-0472">Membrane</keyword>
<evidence type="ECO:0000256" key="6">
    <source>
        <dbReference type="SAM" id="Phobius"/>
    </source>
</evidence>
<keyword evidence="2" id="KW-0813">Transport</keyword>
<feature type="transmembrane region" description="Helical" evidence="6">
    <location>
        <begin position="260"/>
        <end position="282"/>
    </location>
</feature>
<evidence type="ECO:0000256" key="1">
    <source>
        <dbReference type="ARBA" id="ARBA00004141"/>
    </source>
</evidence>
<dbReference type="RefSeq" id="WP_115389915.1">
    <property type="nucleotide sequence ID" value="NZ_JADZHC010000062.1"/>
</dbReference>
<feature type="transmembrane region" description="Helical" evidence="6">
    <location>
        <begin position="518"/>
        <end position="539"/>
    </location>
</feature>
<keyword evidence="3 6" id="KW-0812">Transmembrane</keyword>
<feature type="transmembrane region" description="Helical" evidence="6">
    <location>
        <begin position="195"/>
        <end position="214"/>
    </location>
</feature>
<evidence type="ECO:0000256" key="4">
    <source>
        <dbReference type="ARBA" id="ARBA00022989"/>
    </source>
</evidence>
<feature type="transmembrane region" description="Helical" evidence="6">
    <location>
        <begin position="118"/>
        <end position="142"/>
    </location>
</feature>
<reference evidence="7 8" key="1">
    <citation type="submission" date="2018-06" db="EMBL/GenBank/DDBJ databases">
        <authorList>
            <consortium name="Pathogen Informatics"/>
            <person name="Doyle S."/>
        </authorList>
    </citation>
    <scope>NUCLEOTIDE SEQUENCE [LARGE SCALE GENOMIC DNA]</scope>
    <source>
        <strain evidence="7 8">NCTC10738</strain>
    </source>
</reference>
<evidence type="ECO:0000313" key="7">
    <source>
        <dbReference type="EMBL" id="SUI80645.1"/>
    </source>
</evidence>
<dbReference type="EMBL" id="UGYO01000001">
    <property type="protein sequence ID" value="SUI80645.1"/>
    <property type="molecule type" value="Genomic_DNA"/>
</dbReference>
<keyword evidence="8" id="KW-1185">Reference proteome</keyword>
<dbReference type="InterPro" id="IPR004752">
    <property type="entry name" value="AmpG_permease/AT-1"/>
</dbReference>
<feature type="transmembrane region" description="Helical" evidence="6">
    <location>
        <begin position="21"/>
        <end position="42"/>
    </location>
</feature>
<feature type="transmembrane region" description="Helical" evidence="6">
    <location>
        <begin position="362"/>
        <end position="383"/>
    </location>
</feature>
<feature type="transmembrane region" description="Helical" evidence="6">
    <location>
        <begin position="403"/>
        <end position="421"/>
    </location>
</feature>
<evidence type="ECO:0000256" key="2">
    <source>
        <dbReference type="ARBA" id="ARBA00022448"/>
    </source>
</evidence>
<feature type="transmembrane region" description="Helical" evidence="6">
    <location>
        <begin position="93"/>
        <end position="112"/>
    </location>
</feature>
<dbReference type="GO" id="GO:0016020">
    <property type="term" value="C:membrane"/>
    <property type="evidence" value="ECO:0007669"/>
    <property type="project" value="UniProtKB-SubCell"/>
</dbReference>
<organism evidence="7 8">
    <name type="scientific">Shewanella algae</name>
    <dbReference type="NCBI Taxonomy" id="38313"/>
    <lineage>
        <taxon>Bacteria</taxon>
        <taxon>Pseudomonadati</taxon>
        <taxon>Pseudomonadota</taxon>
        <taxon>Gammaproteobacteria</taxon>
        <taxon>Alteromonadales</taxon>
        <taxon>Shewanellaceae</taxon>
        <taxon>Shewanella</taxon>
    </lineage>
</organism>
<dbReference type="AlphaFoldDB" id="A0A380AGB9"/>
<feature type="transmembrane region" description="Helical" evidence="6">
    <location>
        <begin position="455"/>
        <end position="479"/>
    </location>
</feature>
<accession>A0A380AGB9</accession>
<protein>
    <submittedName>
        <fullName evidence="7">Muropeptide transporter</fullName>
    </submittedName>
</protein>
<dbReference type="Pfam" id="PF07690">
    <property type="entry name" value="MFS_1"/>
    <property type="match status" value="2"/>
</dbReference>
<dbReference type="InterPro" id="IPR011701">
    <property type="entry name" value="MFS"/>
</dbReference>
<dbReference type="PANTHER" id="PTHR12778:SF10">
    <property type="entry name" value="MAJOR FACILITATOR SUPERFAMILY DOMAIN-CONTAINING PROTEIN 3"/>
    <property type="match status" value="1"/>
</dbReference>